<evidence type="ECO:0000259" key="14">
    <source>
        <dbReference type="Pfam" id="PF02772"/>
    </source>
</evidence>
<dbReference type="GO" id="GO:0005524">
    <property type="term" value="F:ATP binding"/>
    <property type="evidence" value="ECO:0007669"/>
    <property type="project" value="UniProtKB-UniRule"/>
</dbReference>
<evidence type="ECO:0000256" key="11">
    <source>
        <dbReference type="RuleBase" id="RU000542"/>
    </source>
</evidence>
<keyword evidence="9 10" id="KW-0630">Potassium</keyword>
<evidence type="ECO:0000256" key="5">
    <source>
        <dbReference type="ARBA" id="ARBA00022723"/>
    </source>
</evidence>
<dbReference type="InterPro" id="IPR022631">
    <property type="entry name" value="ADOMET_SYNTHASE_CS"/>
</dbReference>
<comment type="catalytic activity">
    <reaction evidence="10">
        <text>L-methionine + ATP + H2O = S-adenosyl-L-methionine + phosphate + diphosphate</text>
        <dbReference type="Rhea" id="RHEA:21080"/>
        <dbReference type="ChEBI" id="CHEBI:15377"/>
        <dbReference type="ChEBI" id="CHEBI:30616"/>
        <dbReference type="ChEBI" id="CHEBI:33019"/>
        <dbReference type="ChEBI" id="CHEBI:43474"/>
        <dbReference type="ChEBI" id="CHEBI:57844"/>
        <dbReference type="ChEBI" id="CHEBI:59789"/>
        <dbReference type="EC" id="2.5.1.6"/>
    </reaction>
</comment>
<dbReference type="EMBL" id="CP012661">
    <property type="protein sequence ID" value="AMY68144.1"/>
    <property type="molecule type" value="Genomic_DNA"/>
</dbReference>
<feature type="binding site" description="in other chain" evidence="10">
    <location>
        <begin position="166"/>
        <end position="168"/>
    </location>
    <ligand>
        <name>ATP</name>
        <dbReference type="ChEBI" id="CHEBI:30616"/>
        <note>ligand shared between two neighboring subunits</note>
    </ligand>
</feature>
<feature type="binding site" evidence="10">
    <location>
        <position position="241"/>
    </location>
    <ligand>
        <name>L-methionine</name>
        <dbReference type="ChEBI" id="CHEBI:57844"/>
        <note>ligand shared between two neighboring subunits</note>
    </ligand>
</feature>
<keyword evidence="17" id="KW-1185">Reference proteome</keyword>
<keyword evidence="7 10" id="KW-0067">ATP-binding</keyword>
<feature type="binding site" description="in other chain" evidence="10">
    <location>
        <position position="106"/>
    </location>
    <ligand>
        <name>L-methionine</name>
        <dbReference type="ChEBI" id="CHEBI:57844"/>
        <note>ligand shared between two neighboring subunits</note>
    </ligand>
</feature>
<comment type="subcellular location">
    <subcellularLocation>
        <location evidence="10 11">Cytoplasm</location>
    </subcellularLocation>
</comment>
<evidence type="ECO:0000256" key="6">
    <source>
        <dbReference type="ARBA" id="ARBA00022741"/>
    </source>
</evidence>
<proteinExistence type="inferred from homology"/>
<evidence type="ECO:0000256" key="7">
    <source>
        <dbReference type="ARBA" id="ARBA00022840"/>
    </source>
</evidence>
<keyword evidence="4 10" id="KW-0808">Transferase</keyword>
<dbReference type="InterPro" id="IPR002133">
    <property type="entry name" value="S-AdoMet_synthetase"/>
</dbReference>
<keyword evidence="6 10" id="KW-0547">Nucleotide-binding</keyword>
<dbReference type="Gene3D" id="3.30.300.10">
    <property type="match status" value="3"/>
</dbReference>
<dbReference type="InterPro" id="IPR022636">
    <property type="entry name" value="S-AdoMet_synthetase_sfam"/>
</dbReference>
<evidence type="ECO:0000256" key="1">
    <source>
        <dbReference type="ARBA" id="ARBA00005224"/>
    </source>
</evidence>
<dbReference type="InterPro" id="IPR022630">
    <property type="entry name" value="S-AdoMet_synt_C"/>
</dbReference>
<dbReference type="HAMAP" id="MF_00086">
    <property type="entry name" value="S_AdoMet_synth1"/>
    <property type="match status" value="1"/>
</dbReference>
<keyword evidence="5 10" id="KW-0479">Metal-binding</keyword>
<feature type="domain" description="S-adenosylmethionine synthetase C-terminal" evidence="15">
    <location>
        <begin position="235"/>
        <end position="377"/>
    </location>
</feature>
<dbReference type="RefSeq" id="WP_066810032.1">
    <property type="nucleotide sequence ID" value="NZ_CP012661.1"/>
</dbReference>
<dbReference type="SUPFAM" id="SSF55973">
    <property type="entry name" value="S-adenosylmethionine synthetase"/>
    <property type="match status" value="3"/>
</dbReference>
<dbReference type="Pfam" id="PF00438">
    <property type="entry name" value="S-AdoMet_synt_N"/>
    <property type="match status" value="1"/>
</dbReference>
<dbReference type="PROSITE" id="PS00377">
    <property type="entry name" value="ADOMET_SYNTHASE_2"/>
    <property type="match status" value="1"/>
</dbReference>
<dbReference type="AlphaFoldDB" id="A0A159Z285"/>
<comment type="cofactor">
    <cofactor evidence="10">
        <name>Mg(2+)</name>
        <dbReference type="ChEBI" id="CHEBI:18420"/>
    </cofactor>
    <text evidence="10">Binds 2 divalent ions per subunit.</text>
</comment>
<dbReference type="GO" id="GO:0006730">
    <property type="term" value="P:one-carbon metabolic process"/>
    <property type="evidence" value="ECO:0007669"/>
    <property type="project" value="UniProtKB-KW"/>
</dbReference>
<keyword evidence="10" id="KW-0963">Cytoplasm</keyword>
<feature type="binding site" description="in other chain" evidence="10">
    <location>
        <position position="58"/>
    </location>
    <ligand>
        <name>L-methionine</name>
        <dbReference type="ChEBI" id="CHEBI:57844"/>
        <note>ligand shared between two neighboring subunits</note>
    </ligand>
</feature>
<protein>
    <recommendedName>
        <fullName evidence="10">S-adenosylmethionine synthase</fullName>
        <shortName evidence="10">AdoMet synthase</shortName>
        <ecNumber evidence="10">2.5.1.6</ecNumber>
    </recommendedName>
    <alternativeName>
        <fullName evidence="10">MAT</fullName>
    </alternativeName>
    <alternativeName>
        <fullName evidence="10">Methionine adenosyltransferase</fullName>
    </alternativeName>
</protein>
<evidence type="ECO:0000313" key="17">
    <source>
        <dbReference type="Proteomes" id="UP000076128"/>
    </source>
</evidence>
<dbReference type="PANTHER" id="PTHR11964">
    <property type="entry name" value="S-ADENOSYLMETHIONINE SYNTHETASE"/>
    <property type="match status" value="1"/>
</dbReference>
<dbReference type="GO" id="GO:0005737">
    <property type="term" value="C:cytoplasm"/>
    <property type="evidence" value="ECO:0007669"/>
    <property type="project" value="UniProtKB-SubCell"/>
</dbReference>
<feature type="binding site" description="in other chain" evidence="10">
    <location>
        <position position="17"/>
    </location>
    <ligand>
        <name>ATP</name>
        <dbReference type="ChEBI" id="CHEBI:30616"/>
        <note>ligand shared between two neighboring subunits</note>
    </ligand>
</feature>
<sequence>MTRQNYIFTSESVSEGHPDKVCDRISDAVLDAFLAEEPQARVACETFATTNQVVVGGEVGLSDKTRLAEYMGRIDSIVRGCVRDIGYEQDKFHWATLKVSNLLHPQSAHISQGVDRDGAGDQGIMFGYATDETPELMPAPIQYSHAILRRLAEARKSGAEPTLRPDAKSQLSLRYENGKPVEVTQLVLSTQHALESQTSDDIRALVEPYIREVIPAGWLTEATEWHVNPTGTFVIGGPDGDAGLTGRKIIVDTYGGAAPHGGGAFSGKDPTKVDRSAAYAARYLAKNVVAAGLATRCVIQVAYAIGVARPLAIYADTYGTGLVPETEIERAVAEVMDLTPRGIREHLQLNRPIYQRTAAYGHFGRAPEADGGFSWERLDLVEALKKAL</sequence>
<dbReference type="KEGG" id="daa:AKL17_0885"/>
<feature type="binding site" evidence="10">
    <location>
        <position position="264"/>
    </location>
    <ligand>
        <name>ATP</name>
        <dbReference type="ChEBI" id="CHEBI:30616"/>
        <note>ligand shared between two neighboring subunits</note>
    </ligand>
</feature>
<evidence type="ECO:0000256" key="8">
    <source>
        <dbReference type="ARBA" id="ARBA00022842"/>
    </source>
</evidence>
<comment type="similarity">
    <text evidence="2 10 12">Belongs to the AdoMet synthase family.</text>
</comment>
<evidence type="ECO:0000256" key="10">
    <source>
        <dbReference type="HAMAP-Rule" id="MF_00086"/>
    </source>
</evidence>
<evidence type="ECO:0000259" key="13">
    <source>
        <dbReference type="Pfam" id="PF00438"/>
    </source>
</evidence>
<feature type="binding site" evidence="10">
    <location>
        <position position="241"/>
    </location>
    <ligand>
        <name>ATP</name>
        <dbReference type="ChEBI" id="CHEBI:30616"/>
        <note>ligand shared between two neighboring subunits</note>
    </ligand>
</feature>
<reference evidence="16 17" key="1">
    <citation type="submission" date="2015-09" db="EMBL/GenBank/DDBJ databases">
        <title>Complete genome sequence of Defluviimonas alba cai42t isolated from an oilfield in Xinjiang.</title>
        <authorList>
            <person name="Geng S."/>
            <person name="Pan X."/>
            <person name="Wu X."/>
        </authorList>
    </citation>
    <scope>NUCLEOTIDE SEQUENCE [LARGE SCALE GENOMIC DNA]</scope>
    <source>
        <strain evidence="17">cai42</strain>
    </source>
</reference>
<dbReference type="InterPro" id="IPR022628">
    <property type="entry name" value="S-AdoMet_synt_N"/>
</dbReference>
<evidence type="ECO:0000256" key="2">
    <source>
        <dbReference type="ARBA" id="ARBA00009685"/>
    </source>
</evidence>
<dbReference type="PIRSF" id="PIRSF000497">
    <property type="entry name" value="MAT"/>
    <property type="match status" value="1"/>
</dbReference>
<dbReference type="InterPro" id="IPR022629">
    <property type="entry name" value="S-AdoMet_synt_central"/>
</dbReference>
<keyword evidence="8 10" id="KW-0460">Magnesium</keyword>
<feature type="binding site" description="in other chain" evidence="10">
    <location>
        <begin position="247"/>
        <end position="248"/>
    </location>
    <ligand>
        <name>ATP</name>
        <dbReference type="ChEBI" id="CHEBI:30616"/>
        <note>ligand shared between two neighboring subunits</note>
    </ligand>
</feature>
<evidence type="ECO:0000256" key="9">
    <source>
        <dbReference type="ARBA" id="ARBA00022958"/>
    </source>
</evidence>
<comment type="cofactor">
    <cofactor evidence="10">
        <name>K(+)</name>
        <dbReference type="ChEBI" id="CHEBI:29103"/>
    </cofactor>
    <text evidence="10">Binds 1 potassium ion per subunit.</text>
</comment>
<gene>
    <name evidence="10" type="primary">metK</name>
    <name evidence="16" type="ORF">AKL17_0885</name>
</gene>
<feature type="binding site" description="in other chain" evidence="10">
    <location>
        <position position="272"/>
    </location>
    <ligand>
        <name>L-methionine</name>
        <dbReference type="ChEBI" id="CHEBI:57844"/>
        <note>ligand shared between two neighboring subunits</note>
    </ligand>
</feature>
<dbReference type="CDD" id="cd18079">
    <property type="entry name" value="S-AdoMet_synt"/>
    <property type="match status" value="1"/>
</dbReference>
<feature type="domain" description="S-adenosylmethionine synthetase central" evidence="14">
    <location>
        <begin position="117"/>
        <end position="233"/>
    </location>
</feature>
<dbReference type="GO" id="GO:0000287">
    <property type="term" value="F:magnesium ion binding"/>
    <property type="evidence" value="ECO:0007669"/>
    <property type="project" value="UniProtKB-UniRule"/>
</dbReference>
<keyword evidence="3 10" id="KW-0554">One-carbon metabolism</keyword>
<feature type="binding site" evidence="10">
    <location>
        <position position="268"/>
    </location>
    <ligand>
        <name>ATP</name>
        <dbReference type="ChEBI" id="CHEBI:30616"/>
        <note>ligand shared between two neighboring subunits</note>
    </ligand>
</feature>
<comment type="pathway">
    <text evidence="1 10">Amino-acid biosynthesis; S-adenosyl-L-methionine biosynthesis; S-adenosyl-L-methionine from L-methionine: step 1/1.</text>
</comment>
<dbReference type="STRING" id="1335048.AKL17_0885"/>
<feature type="domain" description="S-adenosylmethionine synthetase N-terminal" evidence="13">
    <location>
        <begin position="5"/>
        <end position="108"/>
    </location>
</feature>
<dbReference type="GO" id="GO:0004478">
    <property type="term" value="F:methionine adenosyltransferase activity"/>
    <property type="evidence" value="ECO:0007669"/>
    <property type="project" value="UniProtKB-UniRule"/>
</dbReference>
<dbReference type="PROSITE" id="PS00376">
    <property type="entry name" value="ADOMET_SYNTHASE_1"/>
    <property type="match status" value="1"/>
</dbReference>
<evidence type="ECO:0000256" key="3">
    <source>
        <dbReference type="ARBA" id="ARBA00022563"/>
    </source>
</evidence>
<feature type="binding site" evidence="10">
    <location>
        <position position="45"/>
    </location>
    <ligand>
        <name>K(+)</name>
        <dbReference type="ChEBI" id="CHEBI:29103"/>
    </ligand>
</feature>
<comment type="function">
    <text evidence="10">Catalyzes the formation of S-adenosylmethionine (AdoMet) from methionine and ATP. The overall synthetic reaction is composed of two sequential steps, AdoMet formation and the subsequent tripolyphosphate hydrolysis which occurs prior to release of AdoMet from the enzyme.</text>
</comment>
<dbReference type="NCBIfam" id="TIGR01034">
    <property type="entry name" value="metK"/>
    <property type="match status" value="1"/>
</dbReference>
<accession>A0A159Z285</accession>
<dbReference type="Pfam" id="PF02772">
    <property type="entry name" value="S-AdoMet_synt_M"/>
    <property type="match status" value="1"/>
</dbReference>
<dbReference type="FunFam" id="3.30.300.10:FF:000003">
    <property type="entry name" value="S-adenosylmethionine synthase"/>
    <property type="match status" value="1"/>
</dbReference>
<dbReference type="GO" id="GO:0006556">
    <property type="term" value="P:S-adenosylmethionine biosynthetic process"/>
    <property type="evidence" value="ECO:0007669"/>
    <property type="project" value="UniProtKB-UniRule"/>
</dbReference>
<evidence type="ECO:0000313" key="16">
    <source>
        <dbReference type="EMBL" id="AMY68144.1"/>
    </source>
</evidence>
<feature type="binding site" evidence="10">
    <location>
        <position position="19"/>
    </location>
    <ligand>
        <name>Mg(2+)</name>
        <dbReference type="ChEBI" id="CHEBI:18420"/>
    </ligand>
</feature>
<name>A0A159Z285_9RHOB</name>
<dbReference type="UniPathway" id="UPA00315">
    <property type="reaction ID" value="UER00080"/>
</dbReference>
<dbReference type="OrthoDB" id="9801686at2"/>
<comment type="subunit">
    <text evidence="10">Homotetramer; dimer of dimers.</text>
</comment>
<dbReference type="EC" id="2.5.1.6" evidence="10"/>
<evidence type="ECO:0000256" key="4">
    <source>
        <dbReference type="ARBA" id="ARBA00022679"/>
    </source>
</evidence>
<organism evidence="16 17">
    <name type="scientific">Frigidibacter mobilis</name>
    <dbReference type="NCBI Taxonomy" id="1335048"/>
    <lineage>
        <taxon>Bacteria</taxon>
        <taxon>Pseudomonadati</taxon>
        <taxon>Pseudomonadota</taxon>
        <taxon>Alphaproteobacteria</taxon>
        <taxon>Rhodobacterales</taxon>
        <taxon>Paracoccaceae</taxon>
        <taxon>Frigidibacter</taxon>
    </lineage>
</organism>
<dbReference type="Pfam" id="PF02773">
    <property type="entry name" value="S-AdoMet_synt_C"/>
    <property type="match status" value="1"/>
</dbReference>
<comment type="caution">
    <text evidence="10">Lacks conserved residue(s) required for the propagation of feature annotation.</text>
</comment>
<dbReference type="Proteomes" id="UP000076128">
    <property type="component" value="Chromosome"/>
</dbReference>
<feature type="region of interest" description="Flexible loop" evidence="10">
    <location>
        <begin position="106"/>
        <end position="116"/>
    </location>
</feature>
<dbReference type="PATRIC" id="fig|1335048.3.peg.919"/>
<evidence type="ECO:0000256" key="12">
    <source>
        <dbReference type="RuleBase" id="RU004462"/>
    </source>
</evidence>
<evidence type="ECO:0000259" key="15">
    <source>
        <dbReference type="Pfam" id="PF02773"/>
    </source>
</evidence>